<feature type="domain" description="ATP-grasp" evidence="5">
    <location>
        <begin position="164"/>
        <end position="358"/>
    </location>
</feature>
<dbReference type="InterPro" id="IPR041472">
    <property type="entry name" value="BL00235/CARNS1_N"/>
</dbReference>
<evidence type="ECO:0000259" key="5">
    <source>
        <dbReference type="PROSITE" id="PS50975"/>
    </source>
</evidence>
<name>A0A918THG0_STRCJ</name>
<dbReference type="RefSeq" id="WP_190109596.1">
    <property type="nucleotide sequence ID" value="NZ_BMVB01000006.1"/>
</dbReference>
<accession>A0A918THG0</accession>
<dbReference type="PANTHER" id="PTHR43585:SF2">
    <property type="entry name" value="ATP-GRASP ENZYME FSQD"/>
    <property type="match status" value="1"/>
</dbReference>
<dbReference type="GO" id="GO:0016829">
    <property type="term" value="F:lyase activity"/>
    <property type="evidence" value="ECO:0007669"/>
    <property type="project" value="UniProtKB-KW"/>
</dbReference>
<keyword evidence="3 4" id="KW-0067">ATP-binding</keyword>
<evidence type="ECO:0000256" key="3">
    <source>
        <dbReference type="ARBA" id="ARBA00022840"/>
    </source>
</evidence>
<comment type="caution">
    <text evidence="6">The sequence shown here is derived from an EMBL/GenBank/DDBJ whole genome shotgun (WGS) entry which is preliminary data.</text>
</comment>
<dbReference type="Pfam" id="PF13535">
    <property type="entry name" value="ATP-grasp_4"/>
    <property type="match status" value="1"/>
</dbReference>
<dbReference type="GO" id="GO:0005524">
    <property type="term" value="F:ATP binding"/>
    <property type="evidence" value="ECO:0007669"/>
    <property type="project" value="UniProtKB-UniRule"/>
</dbReference>
<evidence type="ECO:0000256" key="1">
    <source>
        <dbReference type="ARBA" id="ARBA00022598"/>
    </source>
</evidence>
<dbReference type="EMBL" id="BMVB01000006">
    <property type="protein sequence ID" value="GHC46933.1"/>
    <property type="molecule type" value="Genomic_DNA"/>
</dbReference>
<dbReference type="SUPFAM" id="SSF56059">
    <property type="entry name" value="Glutathione synthetase ATP-binding domain-like"/>
    <property type="match status" value="1"/>
</dbReference>
<dbReference type="Proteomes" id="UP000646244">
    <property type="component" value="Unassembled WGS sequence"/>
</dbReference>
<evidence type="ECO:0000313" key="6">
    <source>
        <dbReference type="EMBL" id="GHC46933.1"/>
    </source>
</evidence>
<reference evidence="6" key="2">
    <citation type="submission" date="2020-09" db="EMBL/GenBank/DDBJ databases">
        <authorList>
            <person name="Sun Q."/>
            <person name="Ohkuma M."/>
        </authorList>
    </citation>
    <scope>NUCLEOTIDE SEQUENCE</scope>
    <source>
        <strain evidence="6">JCM 4633</strain>
    </source>
</reference>
<reference evidence="6" key="1">
    <citation type="journal article" date="2014" name="Int. J. Syst. Evol. Microbiol.">
        <title>Complete genome sequence of Corynebacterium casei LMG S-19264T (=DSM 44701T), isolated from a smear-ripened cheese.</title>
        <authorList>
            <consortium name="US DOE Joint Genome Institute (JGI-PGF)"/>
            <person name="Walter F."/>
            <person name="Albersmeier A."/>
            <person name="Kalinowski J."/>
            <person name="Ruckert C."/>
        </authorList>
    </citation>
    <scope>NUCLEOTIDE SEQUENCE</scope>
    <source>
        <strain evidence="6">JCM 4633</strain>
    </source>
</reference>
<protein>
    <submittedName>
        <fullName evidence="6">Argininosuccinate lyase</fullName>
    </submittedName>
</protein>
<keyword evidence="1" id="KW-0436">Ligase</keyword>
<dbReference type="GO" id="GO:0016874">
    <property type="term" value="F:ligase activity"/>
    <property type="evidence" value="ECO:0007669"/>
    <property type="project" value="UniProtKB-KW"/>
</dbReference>
<evidence type="ECO:0000256" key="4">
    <source>
        <dbReference type="PROSITE-ProRule" id="PRU00409"/>
    </source>
</evidence>
<evidence type="ECO:0000256" key="2">
    <source>
        <dbReference type="ARBA" id="ARBA00022741"/>
    </source>
</evidence>
<sequence length="453" mass="46670">MTALQGAARTGFRPLSGLHATTCTVAPAAVRTEPAPGPAAVSSSARSSARSPVRPHLLLVGGKDSGFASLAELGIRITLLQERGNLTALQAERADTLIVHDRVDANRAETTAVFLHEHGAVPFDAVLSFAEQHLLTAARIGERLSLVHNPLPAVRDSRDKLRMRALLDEHGLSSVAYRACGSLAEATAFQDRLGAPVVLKPAAGSGSRGVCLADGADGPDGLAAAWEKASAGGGAVLAEEYVPGQEVSVETLTLDGKHEVLAVTEKATTGPPAFVETGHQLPARLAPAVQEAVTSAVTALLDALGHRWGPAHTEFRIRRDGTPVVIETQTRFGGDQIWQMVELVTGVRLAAATAAAMLGVEGPVSTAPRAGAAAIRFFAHENTVVRAVGGAEAARALPGVVTVQLTARAGQALGRLEGSGSRQGYVLATGADGKEAAERAEAAHRAVGFVVDA</sequence>
<dbReference type="InterPro" id="IPR040570">
    <property type="entry name" value="LAL_C2"/>
</dbReference>
<dbReference type="GO" id="GO:0046872">
    <property type="term" value="F:metal ion binding"/>
    <property type="evidence" value="ECO:0007669"/>
    <property type="project" value="InterPro"/>
</dbReference>
<dbReference type="PROSITE" id="PS50975">
    <property type="entry name" value="ATP_GRASP"/>
    <property type="match status" value="1"/>
</dbReference>
<keyword evidence="2 4" id="KW-0547">Nucleotide-binding</keyword>
<dbReference type="Pfam" id="PF18130">
    <property type="entry name" value="ATPgrasp_N"/>
    <property type="match status" value="1"/>
</dbReference>
<dbReference type="InterPro" id="IPR011761">
    <property type="entry name" value="ATP-grasp"/>
</dbReference>
<dbReference type="Pfam" id="PF18603">
    <property type="entry name" value="LAL_C2"/>
    <property type="match status" value="1"/>
</dbReference>
<gene>
    <name evidence="6" type="ORF">GCM10010507_22920</name>
</gene>
<dbReference type="Gene3D" id="3.30.470.20">
    <property type="entry name" value="ATP-grasp fold, B domain"/>
    <property type="match status" value="1"/>
</dbReference>
<dbReference type="Gene3D" id="3.40.50.20">
    <property type="match status" value="1"/>
</dbReference>
<dbReference type="PANTHER" id="PTHR43585">
    <property type="entry name" value="FUMIPYRROLE BIOSYNTHESIS PROTEIN C"/>
    <property type="match status" value="1"/>
</dbReference>
<dbReference type="AlphaFoldDB" id="A0A918THG0"/>
<organism evidence="6 7">
    <name type="scientific">Streptomyces cinnamoneus</name>
    <name type="common">Streptoverticillium cinnamoneum</name>
    <dbReference type="NCBI Taxonomy" id="53446"/>
    <lineage>
        <taxon>Bacteria</taxon>
        <taxon>Bacillati</taxon>
        <taxon>Actinomycetota</taxon>
        <taxon>Actinomycetes</taxon>
        <taxon>Kitasatosporales</taxon>
        <taxon>Streptomycetaceae</taxon>
        <taxon>Streptomyces</taxon>
        <taxon>Streptomyces cinnamoneus group</taxon>
    </lineage>
</organism>
<keyword evidence="6" id="KW-0456">Lyase</keyword>
<dbReference type="SMART" id="SM01209">
    <property type="entry name" value="GARS_A"/>
    <property type="match status" value="1"/>
</dbReference>
<dbReference type="InterPro" id="IPR052032">
    <property type="entry name" value="ATP-dep_AA_Ligase"/>
</dbReference>
<evidence type="ECO:0000313" key="7">
    <source>
        <dbReference type="Proteomes" id="UP000646244"/>
    </source>
</evidence>
<proteinExistence type="predicted"/>